<dbReference type="Proteomes" id="UP001163266">
    <property type="component" value="Chromosome"/>
</dbReference>
<reference evidence="1" key="1">
    <citation type="submission" date="2022-10" db="EMBL/GenBank/DDBJ databases">
        <title>Complete genome sequence of Schlegelella aquatica LMG 23380.</title>
        <authorList>
            <person name="Musilova J."/>
            <person name="Kourilova X."/>
            <person name="Bezdicek M."/>
            <person name="Hermankova K."/>
            <person name="Obruca S."/>
            <person name="Sedlar K."/>
        </authorList>
    </citation>
    <scope>NUCLEOTIDE SEQUENCE</scope>
    <source>
        <strain evidence="1">LMG 23380</strain>
    </source>
</reference>
<dbReference type="PIRSF" id="PIRSF028304">
    <property type="entry name" value="UCP028304"/>
    <property type="match status" value="1"/>
</dbReference>
<keyword evidence="2" id="KW-1185">Reference proteome</keyword>
<evidence type="ECO:0000313" key="2">
    <source>
        <dbReference type="Proteomes" id="UP001163266"/>
    </source>
</evidence>
<evidence type="ECO:0000313" key="1">
    <source>
        <dbReference type="EMBL" id="UZD54870.1"/>
    </source>
</evidence>
<organism evidence="1 2">
    <name type="scientific">Caldimonas aquatica</name>
    <dbReference type="NCBI Taxonomy" id="376175"/>
    <lineage>
        <taxon>Bacteria</taxon>
        <taxon>Pseudomonadati</taxon>
        <taxon>Pseudomonadota</taxon>
        <taxon>Betaproteobacteria</taxon>
        <taxon>Burkholderiales</taxon>
        <taxon>Sphaerotilaceae</taxon>
        <taxon>Caldimonas</taxon>
    </lineage>
</organism>
<gene>
    <name evidence="1" type="primary">tssF</name>
    <name evidence="1" type="ORF">OMP39_14595</name>
</gene>
<dbReference type="PANTHER" id="PTHR35370">
    <property type="entry name" value="CYTOPLASMIC PROTEIN-RELATED-RELATED"/>
    <property type="match status" value="1"/>
</dbReference>
<protein>
    <submittedName>
        <fullName evidence="1">Type VI secretion system baseplate subunit TssF</fullName>
    </submittedName>
</protein>
<dbReference type="EMBL" id="CP110257">
    <property type="protein sequence ID" value="UZD54870.1"/>
    <property type="molecule type" value="Genomic_DNA"/>
</dbReference>
<name>A0ABY6MS99_9BURK</name>
<dbReference type="InterPro" id="IPR010272">
    <property type="entry name" value="T6SS_TssF"/>
</dbReference>
<dbReference type="NCBIfam" id="TIGR03359">
    <property type="entry name" value="VI_chp_6"/>
    <property type="match status" value="1"/>
</dbReference>
<dbReference type="Pfam" id="PF05947">
    <property type="entry name" value="T6SS_TssF"/>
    <property type="match status" value="1"/>
</dbReference>
<accession>A0ABY6MS99</accession>
<sequence>MHDLLNHYERELAFLRERSKLFAERYPKIAGRLQVSGEIAEDPHVERMIESFALLTSRIHKRLDDDFSLFTESFLEVVYPHYLRPLPSASIAQFELGTAAAQMSAPALVPRGTSLTSRTVRGVSCRFRTAFDVPLLPLVVAQAQYRAAVSAPAGTRLPAGATSVLSITLDLVAPQMTWDALGIERLRVFLDGEPAQVSVLREALASRAVGVMVHTDEAGPWQGPLGAPGASPALPQLAGFGADEALLDADDRSHPAYRLLAEYFAYPDKFNFIDLPWPSGALQGQPRRRVVLHLLFAGIRADSDASRLLESVKASQFKLGCTPVVNLFRHRADPIRITHERTTYPLVADARRAYGYEVYRVERVYRVQQTAQGESVTEFRPFYSLSHAEVGDGGRYWYLHRDESVAEHSPGYELELGIVDLQFDPRVPQAETLSIEVTASNRDLPALLAIGHPAGDLTIEGGGIARTVRLLRKPTPSARHERGRGLLWRLISHLSLNHLSLSGSGVEALREMLRLYDLAQAPATRRQIDGVRAVEYRPTTAWLPGRPFATFVRGIEVRLTVDEEAFVGSGLAAFVGVLDRFFALYVHVNGFSQLVVVSERTGQEVYRCPPRSGEISLM</sequence>
<proteinExistence type="predicted"/>
<dbReference type="PANTHER" id="PTHR35370:SF1">
    <property type="entry name" value="TYPE VI SECRETION SYSTEM COMPONENT TSSF1"/>
    <property type="match status" value="1"/>
</dbReference>
<dbReference type="RefSeq" id="WP_264892535.1">
    <property type="nucleotide sequence ID" value="NZ_CP110257.1"/>
</dbReference>